<organism evidence="2 3">
    <name type="scientific">Mytilus coruscus</name>
    <name type="common">Sea mussel</name>
    <dbReference type="NCBI Taxonomy" id="42192"/>
    <lineage>
        <taxon>Eukaryota</taxon>
        <taxon>Metazoa</taxon>
        <taxon>Spiralia</taxon>
        <taxon>Lophotrochozoa</taxon>
        <taxon>Mollusca</taxon>
        <taxon>Bivalvia</taxon>
        <taxon>Autobranchia</taxon>
        <taxon>Pteriomorphia</taxon>
        <taxon>Mytilida</taxon>
        <taxon>Mytiloidea</taxon>
        <taxon>Mytilidae</taxon>
        <taxon>Mytilinae</taxon>
        <taxon>Mytilus</taxon>
    </lineage>
</organism>
<dbReference type="OrthoDB" id="8906575at2759"/>
<accession>A0A6J8EXD8</accession>
<reference evidence="2 3" key="1">
    <citation type="submission" date="2020-06" db="EMBL/GenBank/DDBJ databases">
        <authorList>
            <person name="Li R."/>
            <person name="Bekaert M."/>
        </authorList>
    </citation>
    <scope>NUCLEOTIDE SEQUENCE [LARGE SCALE GENOMIC DNA]</scope>
    <source>
        <strain evidence="3">wild</strain>
    </source>
</reference>
<evidence type="ECO:0000313" key="2">
    <source>
        <dbReference type="EMBL" id="CAC5425194.1"/>
    </source>
</evidence>
<dbReference type="SUPFAM" id="SSF56219">
    <property type="entry name" value="DNase I-like"/>
    <property type="match status" value="1"/>
</dbReference>
<sequence>MDNFEIKLCKLDQIDSLVTSINSKVIKLEQNAKSIDDRMDQVERSSQLISNDFDTQKVVFSKFKSELDNISKQIKLEGIHSVDRLGETLDDIRKENIKLKSELIDVQMRSMRNNLIFYNIPESEGEHCTQIINKFCYESLKIENVATKLSIAEAYRLGKHGEKTRPILVNETWLKENNLIVIDGFERISCVFRNKNIGTRNEGGIAVFCKSFLCNGIIVEKELNDGIILLKLDHNFFVTDKDIFICFSYVPHERSNYYQLCDIDFHDIIESIVNNYSDKGIVMVCGDLNSRIGELSDFLLSDDLDKYVESVEHVVNPIISDRRSMDKTVNAFGRKLLQMCFNTGLVVNNGRLCNDKDGNFTFCTAKGRSVNDYLLVPPSECRLINDFIVLPMNEFSDHMPVYFELDLSVIRQQNLPRIHKFIKWDNNRCDEYIQILQSNRDNLLSLVNNVSSEIDINNALKEITRTIYESAFKVFGHTILIRDDIYVKRPNNEWFNEKCSNARIEFHTARNFYMRHPTDTNRHSYVTTRNKFNKAKRNAQFNYKKRKGLELCNIAKKGTSKVLVRCKTEKQIKMFS</sequence>
<evidence type="ECO:0000256" key="1">
    <source>
        <dbReference type="SAM" id="Coils"/>
    </source>
</evidence>
<dbReference type="AlphaFoldDB" id="A0A6J8EXD8"/>
<proteinExistence type="predicted"/>
<feature type="coiled-coil region" evidence="1">
    <location>
        <begin position="82"/>
        <end position="109"/>
    </location>
</feature>
<dbReference type="Proteomes" id="UP000507470">
    <property type="component" value="Unassembled WGS sequence"/>
</dbReference>
<evidence type="ECO:0000313" key="3">
    <source>
        <dbReference type="Proteomes" id="UP000507470"/>
    </source>
</evidence>
<gene>
    <name evidence="2" type="ORF">MCOR_57037</name>
</gene>
<dbReference type="InterPro" id="IPR036691">
    <property type="entry name" value="Endo/exonu/phosph_ase_sf"/>
</dbReference>
<protein>
    <recommendedName>
        <fullName evidence="4">Endonuclease/exonuclease/phosphatase domain-containing protein</fullName>
    </recommendedName>
</protein>
<dbReference type="Gene3D" id="3.60.10.10">
    <property type="entry name" value="Endonuclease/exonuclease/phosphatase"/>
    <property type="match status" value="1"/>
</dbReference>
<keyword evidence="3" id="KW-1185">Reference proteome</keyword>
<name>A0A6J8EXD8_MYTCO</name>
<evidence type="ECO:0008006" key="4">
    <source>
        <dbReference type="Google" id="ProtNLM"/>
    </source>
</evidence>
<keyword evidence="1" id="KW-0175">Coiled coil</keyword>
<dbReference type="EMBL" id="CACVKT020010208">
    <property type="protein sequence ID" value="CAC5425194.1"/>
    <property type="molecule type" value="Genomic_DNA"/>
</dbReference>